<dbReference type="InterPro" id="IPR016181">
    <property type="entry name" value="Acyl_CoA_acyltransferase"/>
</dbReference>
<dbReference type="Gene3D" id="3.40.630.30">
    <property type="match status" value="1"/>
</dbReference>
<dbReference type="GO" id="GO:0016747">
    <property type="term" value="F:acyltransferase activity, transferring groups other than amino-acyl groups"/>
    <property type="evidence" value="ECO:0007669"/>
    <property type="project" value="InterPro"/>
</dbReference>
<comment type="caution">
    <text evidence="2">The sequence shown here is derived from an EMBL/GenBank/DDBJ whole genome shotgun (WGS) entry which is preliminary data.</text>
</comment>
<dbReference type="GeneID" id="85390123"/>
<sequence>MAPKSSPSLRFSDFTDVKTFEADEPRRKRRKTSTETMAKLVSNFNGQQVTDAMLKDAAKLFSENYGVWGNEGPGSPGSRVKMSADRLRVQCLPEGSNNTYVTIHIDGVLAGNAFACRWEHADRRVCWVTQLVVHSNYREQSLATTLLLNLIDDDDEVLGIMSSHPAACKALAKAVGDIRFSDVSMDYARDHAADVLKASPIDYVRQAQLCGRLFHSDDASGMVSGVNSKFYVDHTEPLDVLAWFQENGNWPLGELPDGHEFLFLVEKSRRRRSRSASARRGYAATGENEVSLATS</sequence>
<dbReference type="Pfam" id="PF00583">
    <property type="entry name" value="Acetyltransf_1"/>
    <property type="match status" value="1"/>
</dbReference>
<dbReference type="AlphaFoldDB" id="A0AAD8UDT3"/>
<proteinExistence type="predicted"/>
<reference evidence="2" key="1">
    <citation type="submission" date="2021-12" db="EMBL/GenBank/DDBJ databases">
        <title>Comparative genomics, transcriptomics and evolutionary studies reveal genomic signatures of adaptation to plant cell wall in hemibiotrophic fungi.</title>
        <authorList>
            <consortium name="DOE Joint Genome Institute"/>
            <person name="Baroncelli R."/>
            <person name="Diaz J.F."/>
            <person name="Benocci T."/>
            <person name="Peng M."/>
            <person name="Battaglia E."/>
            <person name="Haridas S."/>
            <person name="Andreopoulos W."/>
            <person name="Labutti K."/>
            <person name="Pangilinan J."/>
            <person name="Floch G.L."/>
            <person name="Makela M.R."/>
            <person name="Henrissat B."/>
            <person name="Grigoriev I.V."/>
            <person name="Crouch J.A."/>
            <person name="De Vries R.P."/>
            <person name="Sukno S.A."/>
            <person name="Thon M.R."/>
        </authorList>
    </citation>
    <scope>NUCLEOTIDE SEQUENCE</scope>
    <source>
        <strain evidence="2">CBS 112980</strain>
    </source>
</reference>
<dbReference type="SUPFAM" id="SSF55729">
    <property type="entry name" value="Acyl-CoA N-acyltransferases (Nat)"/>
    <property type="match status" value="1"/>
</dbReference>
<organism evidence="2 3">
    <name type="scientific">Glomerella acutata</name>
    <name type="common">Colletotrichum acutatum</name>
    <dbReference type="NCBI Taxonomy" id="27357"/>
    <lineage>
        <taxon>Eukaryota</taxon>
        <taxon>Fungi</taxon>
        <taxon>Dikarya</taxon>
        <taxon>Ascomycota</taxon>
        <taxon>Pezizomycotina</taxon>
        <taxon>Sordariomycetes</taxon>
        <taxon>Hypocreomycetidae</taxon>
        <taxon>Glomerellales</taxon>
        <taxon>Glomerellaceae</taxon>
        <taxon>Colletotrichum</taxon>
        <taxon>Colletotrichum acutatum species complex</taxon>
    </lineage>
</organism>
<protein>
    <recommendedName>
        <fullName evidence="1">N-acetyltransferase domain-containing protein</fullName>
    </recommendedName>
</protein>
<keyword evidence="3" id="KW-1185">Reference proteome</keyword>
<dbReference type="RefSeq" id="XP_060359721.1">
    <property type="nucleotide sequence ID" value="XM_060506224.1"/>
</dbReference>
<dbReference type="EMBL" id="JAHMHS010000138">
    <property type="protein sequence ID" value="KAK1713395.1"/>
    <property type="molecule type" value="Genomic_DNA"/>
</dbReference>
<evidence type="ECO:0000313" key="3">
    <source>
        <dbReference type="Proteomes" id="UP001244207"/>
    </source>
</evidence>
<name>A0AAD8UDT3_GLOAC</name>
<dbReference type="Proteomes" id="UP001244207">
    <property type="component" value="Unassembled WGS sequence"/>
</dbReference>
<gene>
    <name evidence="2" type="ORF">BDZ83DRAFT_589325</name>
</gene>
<evidence type="ECO:0000259" key="1">
    <source>
        <dbReference type="Pfam" id="PF00583"/>
    </source>
</evidence>
<evidence type="ECO:0000313" key="2">
    <source>
        <dbReference type="EMBL" id="KAK1713395.1"/>
    </source>
</evidence>
<dbReference type="InterPro" id="IPR000182">
    <property type="entry name" value="GNAT_dom"/>
</dbReference>
<feature type="domain" description="N-acetyltransferase" evidence="1">
    <location>
        <begin position="97"/>
        <end position="153"/>
    </location>
</feature>
<accession>A0AAD8UDT3</accession>